<evidence type="ECO:0000256" key="7">
    <source>
        <dbReference type="ARBA" id="ARBA00022692"/>
    </source>
</evidence>
<feature type="transmembrane region" description="Helical" evidence="18">
    <location>
        <begin position="6"/>
        <end position="25"/>
    </location>
</feature>
<evidence type="ECO:0000256" key="12">
    <source>
        <dbReference type="ARBA" id="ARBA00023128"/>
    </source>
</evidence>
<evidence type="ECO:0000256" key="1">
    <source>
        <dbReference type="ARBA" id="ARBA00003701"/>
    </source>
</evidence>
<dbReference type="InterPro" id="IPR040162">
    <property type="entry name" value="MGST1-like"/>
</dbReference>
<keyword evidence="13 18" id="KW-0472">Membrane</keyword>
<evidence type="ECO:0000256" key="4">
    <source>
        <dbReference type="ARBA" id="ARBA00010459"/>
    </source>
</evidence>
<dbReference type="EC" id="2.5.1.18" evidence="5"/>
<dbReference type="PANTHER" id="PTHR10689:SF6">
    <property type="entry name" value="MICROSOMAL GLUTATHIONE S-TRANSFERASE 1"/>
    <property type="match status" value="1"/>
</dbReference>
<dbReference type="Gene3D" id="1.20.120.550">
    <property type="entry name" value="Membrane associated eicosanoid/glutathione metabolism-like domain"/>
    <property type="match status" value="1"/>
</dbReference>
<keyword evidence="8" id="KW-1000">Mitochondrion outer membrane</keyword>
<dbReference type="EMBL" id="JNBR01001491">
    <property type="protein sequence ID" value="OQR86661.1"/>
    <property type="molecule type" value="Genomic_DNA"/>
</dbReference>
<comment type="subcellular location">
    <subcellularLocation>
        <location evidence="3">Endoplasmic reticulum membrane</location>
        <topology evidence="3">Multi-pass membrane protein</topology>
    </subcellularLocation>
    <subcellularLocation>
        <location evidence="2">Mitochondrion outer membrane</location>
    </subcellularLocation>
</comment>
<evidence type="ECO:0000313" key="21">
    <source>
        <dbReference type="Proteomes" id="UP000243579"/>
    </source>
</evidence>
<accession>A0A0A7CP46</accession>
<evidence type="ECO:0000313" key="20">
    <source>
        <dbReference type="EMBL" id="OQR86661.1"/>
    </source>
</evidence>
<evidence type="ECO:0000256" key="3">
    <source>
        <dbReference type="ARBA" id="ARBA00004477"/>
    </source>
</evidence>
<dbReference type="Pfam" id="PF01124">
    <property type="entry name" value="MAPEG"/>
    <property type="match status" value="1"/>
</dbReference>
<dbReference type="PANTHER" id="PTHR10689">
    <property type="entry name" value="MICROSOMAL GLUTATHIONE S-TRANSFERASE 1"/>
    <property type="match status" value="1"/>
</dbReference>
<comment type="subunit">
    <text evidence="14">Homotrimer; The trimer binds only one molecule of glutathione.</text>
</comment>
<comment type="similarity">
    <text evidence="4">Belongs to the MAPEG family.</text>
</comment>
<evidence type="ECO:0000256" key="8">
    <source>
        <dbReference type="ARBA" id="ARBA00022787"/>
    </source>
</evidence>
<feature type="region of interest" description="Disordered" evidence="17">
    <location>
        <begin position="156"/>
        <end position="175"/>
    </location>
</feature>
<evidence type="ECO:0000256" key="2">
    <source>
        <dbReference type="ARBA" id="ARBA00004294"/>
    </source>
</evidence>
<dbReference type="EMBL" id="KM038794">
    <property type="protein sequence ID" value="AIG56255.1"/>
    <property type="molecule type" value="Genomic_DNA"/>
</dbReference>
<reference evidence="19 21" key="1">
    <citation type="journal article" date="2014" name="Genome Biol. Evol.">
        <title>The secreted proteins of Achlya hypogyna and Thraustotheca clavata identify the ancestral oomycete secretome and reveal gene acquisitions by horizontal gene transfer.</title>
        <authorList>
            <person name="Misner I."/>
            <person name="Blouin N."/>
            <person name="Leonard G."/>
            <person name="Richards T.A."/>
            <person name="Lane C.E."/>
        </authorList>
    </citation>
    <scope>NUCLEOTIDE SEQUENCE</scope>
    <source>
        <strain evidence="19 21">ATCC 48635</strain>
    </source>
</reference>
<proteinExistence type="inferred from homology"/>
<dbReference type="InterPro" id="IPR001129">
    <property type="entry name" value="Membr-assoc_MAPEG"/>
</dbReference>
<evidence type="ECO:0000256" key="6">
    <source>
        <dbReference type="ARBA" id="ARBA00022679"/>
    </source>
</evidence>
<keyword evidence="7 18" id="KW-0812">Transmembrane</keyword>
<protein>
    <recommendedName>
        <fullName evidence="15">Microsomal glutathione S-transferase 1</fullName>
        <ecNumber evidence="5">2.5.1.18</ecNumber>
    </recommendedName>
</protein>
<dbReference type="GO" id="GO:0004364">
    <property type="term" value="F:glutathione transferase activity"/>
    <property type="evidence" value="ECO:0007669"/>
    <property type="project" value="UniProtKB-EC"/>
</dbReference>
<keyword evidence="6" id="KW-0808">Transferase</keyword>
<dbReference type="GO" id="GO:0005789">
    <property type="term" value="C:endoplasmic reticulum membrane"/>
    <property type="evidence" value="ECO:0007669"/>
    <property type="project" value="UniProtKB-SubCell"/>
</dbReference>
<evidence type="ECO:0000256" key="9">
    <source>
        <dbReference type="ARBA" id="ARBA00022824"/>
    </source>
</evidence>
<dbReference type="GO" id="GO:0005741">
    <property type="term" value="C:mitochondrial outer membrane"/>
    <property type="evidence" value="ECO:0007669"/>
    <property type="project" value="UniProtKB-SubCell"/>
</dbReference>
<evidence type="ECO:0000256" key="5">
    <source>
        <dbReference type="ARBA" id="ARBA00012452"/>
    </source>
</evidence>
<evidence type="ECO:0000256" key="15">
    <source>
        <dbReference type="ARBA" id="ARBA00039397"/>
    </source>
</evidence>
<dbReference type="OrthoDB" id="193139at2759"/>
<evidence type="ECO:0000313" key="19">
    <source>
        <dbReference type="EMBL" id="AIG56255.1"/>
    </source>
</evidence>
<keyword evidence="11" id="KW-0007">Acetylation</keyword>
<evidence type="ECO:0000256" key="18">
    <source>
        <dbReference type="SAM" id="Phobius"/>
    </source>
</evidence>
<gene>
    <name evidence="20" type="ORF">ACHHYP_10301</name>
</gene>
<dbReference type="AlphaFoldDB" id="A0A0A7CP46"/>
<organism evidence="19">
    <name type="scientific">Achlya hypogyna</name>
    <name type="common">Oomycete</name>
    <name type="synonym">Protoachlya hypogyna</name>
    <dbReference type="NCBI Taxonomy" id="1202772"/>
    <lineage>
        <taxon>Eukaryota</taxon>
        <taxon>Sar</taxon>
        <taxon>Stramenopiles</taxon>
        <taxon>Oomycota</taxon>
        <taxon>Saprolegniomycetes</taxon>
        <taxon>Saprolegniales</taxon>
        <taxon>Achlyaceae</taxon>
        <taxon>Achlya</taxon>
    </lineage>
</organism>
<keyword evidence="9" id="KW-0256">Endoplasmic reticulum</keyword>
<evidence type="ECO:0000256" key="13">
    <source>
        <dbReference type="ARBA" id="ARBA00023136"/>
    </source>
</evidence>
<keyword evidence="10 18" id="KW-1133">Transmembrane helix</keyword>
<keyword evidence="21" id="KW-1185">Reference proteome</keyword>
<sequence length="175" mass="18597">MIGAKQAWVVSSVVLYAKCLGAAMIQGGKRFAAGSRPPEDKIFRKFNPTKQAQSFGVDKTAVSATALEQDIRWERIVRNDLENIPMGLLVAWGSVQSGGCDAVTAAAIATFTAARVYHTYAYAQGLQPHRGNAWLLGVASVGVLALNSLYGLATTETAPTKPEPESRITSGDNEA</sequence>
<name>A0A0A7CP46_ACHHY</name>
<evidence type="ECO:0000256" key="10">
    <source>
        <dbReference type="ARBA" id="ARBA00022989"/>
    </source>
</evidence>
<dbReference type="InterPro" id="IPR023352">
    <property type="entry name" value="MAPEG-like_dom_sf"/>
</dbReference>
<evidence type="ECO:0000256" key="11">
    <source>
        <dbReference type="ARBA" id="ARBA00022990"/>
    </source>
</evidence>
<dbReference type="SUPFAM" id="SSF161084">
    <property type="entry name" value="MAPEG domain-like"/>
    <property type="match status" value="1"/>
</dbReference>
<dbReference type="Proteomes" id="UP000243579">
    <property type="component" value="Unassembled WGS sequence"/>
</dbReference>
<evidence type="ECO:0000256" key="17">
    <source>
        <dbReference type="SAM" id="MobiDB-lite"/>
    </source>
</evidence>
<comment type="catalytic activity">
    <reaction evidence="16">
        <text>RX + glutathione = an S-substituted glutathione + a halide anion + H(+)</text>
        <dbReference type="Rhea" id="RHEA:16437"/>
        <dbReference type="ChEBI" id="CHEBI:15378"/>
        <dbReference type="ChEBI" id="CHEBI:16042"/>
        <dbReference type="ChEBI" id="CHEBI:17792"/>
        <dbReference type="ChEBI" id="CHEBI:57925"/>
        <dbReference type="ChEBI" id="CHEBI:90779"/>
        <dbReference type="EC" id="2.5.1.18"/>
    </reaction>
    <physiologicalReaction direction="left-to-right" evidence="16">
        <dbReference type="Rhea" id="RHEA:16438"/>
    </physiologicalReaction>
</comment>
<evidence type="ECO:0000256" key="14">
    <source>
        <dbReference type="ARBA" id="ARBA00038540"/>
    </source>
</evidence>
<comment type="function">
    <text evidence="1">Conjugation of reduced glutathione to a wide number of exogenous and endogenous hydrophobic electrophiles.</text>
</comment>
<keyword evidence="12" id="KW-0496">Mitochondrion</keyword>
<evidence type="ECO:0000256" key="16">
    <source>
        <dbReference type="ARBA" id="ARBA00049385"/>
    </source>
</evidence>